<organism evidence="3 4">
    <name type="scientific">Microbacterium lemovicicum</name>
    <dbReference type="NCBI Taxonomy" id="1072463"/>
    <lineage>
        <taxon>Bacteria</taxon>
        <taxon>Bacillati</taxon>
        <taxon>Actinomycetota</taxon>
        <taxon>Actinomycetes</taxon>
        <taxon>Micrococcales</taxon>
        <taxon>Microbacteriaceae</taxon>
        <taxon>Microbacterium</taxon>
    </lineage>
</organism>
<evidence type="ECO:0000256" key="1">
    <source>
        <dbReference type="SAM" id="Coils"/>
    </source>
</evidence>
<reference evidence="3 4" key="1">
    <citation type="submission" date="2018-08" db="EMBL/GenBank/DDBJ databases">
        <title>Microbacterium lemovicicum sp. nov., a bacterium isolated from a natural uranium-rich soil.</title>
        <authorList>
            <person name="ORTET P."/>
        </authorList>
    </citation>
    <scope>NUCLEOTIDE SEQUENCE [LARGE SCALE GENOMIC DNA]</scope>
    <source>
        <strain evidence="3 4">Viu22</strain>
    </source>
</reference>
<dbReference type="OrthoDB" id="4948465at2"/>
<evidence type="ECO:0000313" key="3">
    <source>
        <dbReference type="EMBL" id="AZS35484.1"/>
    </source>
</evidence>
<keyword evidence="1" id="KW-0175">Coiled coil</keyword>
<dbReference type="KEGG" id="mlv:CVS47_00076"/>
<accession>A0A3S9W639</accession>
<keyword evidence="4" id="KW-1185">Reference proteome</keyword>
<feature type="coiled-coil region" evidence="1">
    <location>
        <begin position="57"/>
        <end position="116"/>
    </location>
</feature>
<dbReference type="EMBL" id="CP031423">
    <property type="protein sequence ID" value="AZS35484.1"/>
    <property type="molecule type" value="Genomic_DNA"/>
</dbReference>
<evidence type="ECO:0000256" key="2">
    <source>
        <dbReference type="SAM" id="MobiDB-lite"/>
    </source>
</evidence>
<feature type="region of interest" description="Disordered" evidence="2">
    <location>
        <begin position="223"/>
        <end position="250"/>
    </location>
</feature>
<proteinExistence type="predicted"/>
<dbReference type="AlphaFoldDB" id="A0A3S9W639"/>
<sequence>MEPLLLLAQWWWVAPTAVAGGAATWVGLRANRRLKPHRAMPRGAARRLELDAALHDLQEARDAAVRGRAEVQAAQADLLRLQADQTRAQSVVPAALAGAKRRLQVAQREVKASAADVRARRAAVKAARSTMPPAGSAREFHPLTRLMHEHDAVLVRWMAYETDPALAIAYPSMSDVRNPALSAFLQAQSQAQWLRPSAPDARTTPSAYAAYRDAVRRLRQTFDTAEQEARGRTRPSAAGTGDADGRGEAWGDVAKDIWDGASRTAEAVARAAAAWGGRRPDKRP</sequence>
<name>A0A3S9W639_9MICO</name>
<protein>
    <submittedName>
        <fullName evidence="3">Uncharacterized protein</fullName>
    </submittedName>
</protein>
<dbReference type="RefSeq" id="WP_127094306.1">
    <property type="nucleotide sequence ID" value="NZ_CP031423.1"/>
</dbReference>
<dbReference type="Proteomes" id="UP000276888">
    <property type="component" value="Chromosome"/>
</dbReference>
<gene>
    <name evidence="3" type="ORF">CVS47_00076</name>
</gene>
<evidence type="ECO:0000313" key="4">
    <source>
        <dbReference type="Proteomes" id="UP000276888"/>
    </source>
</evidence>